<dbReference type="OrthoDB" id="7299346at2"/>
<protein>
    <submittedName>
        <fullName evidence="2">Glycosyl transferase family 2</fullName>
    </submittedName>
</protein>
<gene>
    <name evidence="2" type="ORF">SAMN05660652_00981</name>
</gene>
<evidence type="ECO:0000313" key="2">
    <source>
        <dbReference type="EMBL" id="SDG94880.1"/>
    </source>
</evidence>
<dbReference type="SUPFAM" id="SSF53448">
    <property type="entry name" value="Nucleotide-diphospho-sugar transferases"/>
    <property type="match status" value="1"/>
</dbReference>
<dbReference type="RefSeq" id="WP_091934520.1">
    <property type="nucleotide sequence ID" value="NZ_FNCY01000002.1"/>
</dbReference>
<dbReference type="AlphaFoldDB" id="A0A1G7YG58"/>
<name>A0A1G7YG58_9RHOO</name>
<dbReference type="EMBL" id="FNCY01000002">
    <property type="protein sequence ID" value="SDG94880.1"/>
    <property type="molecule type" value="Genomic_DNA"/>
</dbReference>
<reference evidence="2 3" key="1">
    <citation type="submission" date="2016-10" db="EMBL/GenBank/DDBJ databases">
        <authorList>
            <person name="de Groot N.N."/>
        </authorList>
    </citation>
    <scope>NUCLEOTIDE SEQUENCE [LARGE SCALE GENOMIC DNA]</scope>
    <source>
        <strain evidence="2 3">DSM 5885</strain>
    </source>
</reference>
<dbReference type="PANTHER" id="PTHR22916:SF3">
    <property type="entry name" value="UDP-GLCNAC:BETAGAL BETA-1,3-N-ACETYLGLUCOSAMINYLTRANSFERASE-LIKE PROTEIN 1"/>
    <property type="match status" value="1"/>
</dbReference>
<proteinExistence type="predicted"/>
<keyword evidence="3" id="KW-1185">Reference proteome</keyword>
<dbReference type="InterPro" id="IPR001173">
    <property type="entry name" value="Glyco_trans_2-like"/>
</dbReference>
<dbReference type="STRING" id="83767.SAMN05660652_00981"/>
<dbReference type="Proteomes" id="UP000198607">
    <property type="component" value="Unassembled WGS sequence"/>
</dbReference>
<evidence type="ECO:0000259" key="1">
    <source>
        <dbReference type="Pfam" id="PF00535"/>
    </source>
</evidence>
<keyword evidence="2" id="KW-0808">Transferase</keyword>
<dbReference type="GO" id="GO:0016758">
    <property type="term" value="F:hexosyltransferase activity"/>
    <property type="evidence" value="ECO:0007669"/>
    <property type="project" value="UniProtKB-ARBA"/>
</dbReference>
<dbReference type="CDD" id="cd00761">
    <property type="entry name" value="Glyco_tranf_GTA_type"/>
    <property type="match status" value="1"/>
</dbReference>
<organism evidence="2 3">
    <name type="scientific">Propionivibrio dicarboxylicus</name>
    <dbReference type="NCBI Taxonomy" id="83767"/>
    <lineage>
        <taxon>Bacteria</taxon>
        <taxon>Pseudomonadati</taxon>
        <taxon>Pseudomonadota</taxon>
        <taxon>Betaproteobacteria</taxon>
        <taxon>Rhodocyclales</taxon>
        <taxon>Rhodocyclaceae</taxon>
        <taxon>Propionivibrio</taxon>
    </lineage>
</organism>
<accession>A0A1G7YG58</accession>
<dbReference type="Pfam" id="PF00535">
    <property type="entry name" value="Glycos_transf_2"/>
    <property type="match status" value="1"/>
</dbReference>
<evidence type="ECO:0000313" key="3">
    <source>
        <dbReference type="Proteomes" id="UP000198607"/>
    </source>
</evidence>
<feature type="domain" description="Glycosyltransferase 2-like" evidence="1">
    <location>
        <begin position="5"/>
        <end position="106"/>
    </location>
</feature>
<sequence>MKAISLVIPATPGDAHYLPELLRTINRGSFVPFEIIISISSGKSVPAELVREIENEFGRAKRGGVILNREMLFAAGNRNRGAALATGEVVAFFDADDIPHPHLFETVSFMFSSLDIVHLNHCGCFEVMRNDPVGPITYVNSDVLYPLYFPSGDFSECIRLTPIYGGGLPDNFKNVITGHTYVDRSVLDQVKFRDPGDLPFKKAEDYVFCMEVLHRFRKSAIINAVLSCVRPSKSRGPNRHGYENMRYVSLA</sequence>
<dbReference type="PANTHER" id="PTHR22916">
    <property type="entry name" value="GLYCOSYLTRANSFERASE"/>
    <property type="match status" value="1"/>
</dbReference>
<dbReference type="InterPro" id="IPR029044">
    <property type="entry name" value="Nucleotide-diphossugar_trans"/>
</dbReference>
<dbReference type="Gene3D" id="3.90.550.10">
    <property type="entry name" value="Spore Coat Polysaccharide Biosynthesis Protein SpsA, Chain A"/>
    <property type="match status" value="1"/>
</dbReference>